<dbReference type="InterPro" id="IPR001173">
    <property type="entry name" value="Glyco_trans_2-like"/>
</dbReference>
<reference evidence="2 3" key="1">
    <citation type="submission" date="2020-08" db="EMBL/GenBank/DDBJ databases">
        <authorList>
            <person name="Ren C."/>
            <person name="Gu Y."/>
            <person name="Xu Y."/>
        </authorList>
    </citation>
    <scope>NUCLEOTIDE SEQUENCE [LARGE SCALE GENOMIC DNA]</scope>
    <source>
        <strain evidence="2 3">LBM18003</strain>
    </source>
</reference>
<dbReference type="AlphaFoldDB" id="A0A7G9WKH4"/>
<feature type="domain" description="Glycosyltransferase 2-like" evidence="1">
    <location>
        <begin position="7"/>
        <end position="92"/>
    </location>
</feature>
<accession>A0A7G9WKH4</accession>
<keyword evidence="3" id="KW-1185">Reference proteome</keyword>
<dbReference type="Pfam" id="PF00535">
    <property type="entry name" value="Glycos_transf_2"/>
    <property type="match status" value="1"/>
</dbReference>
<dbReference type="Proteomes" id="UP000516046">
    <property type="component" value="Chromosome"/>
</dbReference>
<evidence type="ECO:0000313" key="2">
    <source>
        <dbReference type="EMBL" id="QNO19186.1"/>
    </source>
</evidence>
<evidence type="ECO:0000259" key="1">
    <source>
        <dbReference type="Pfam" id="PF00535"/>
    </source>
</evidence>
<dbReference type="InterPro" id="IPR029044">
    <property type="entry name" value="Nucleotide-diphossugar_trans"/>
</dbReference>
<name>A0A7G9WKH4_9FIRM</name>
<dbReference type="KEGG" id="caml:H6X83_06175"/>
<dbReference type="GO" id="GO:0016740">
    <property type="term" value="F:transferase activity"/>
    <property type="evidence" value="ECO:0007669"/>
    <property type="project" value="UniProtKB-KW"/>
</dbReference>
<protein>
    <submittedName>
        <fullName evidence="2">Glycosyltransferase</fullName>
    </submittedName>
</protein>
<dbReference type="Gene3D" id="3.90.550.10">
    <property type="entry name" value="Spore Coat Polysaccharide Biosynthesis Protein SpsA, Chain A"/>
    <property type="match status" value="1"/>
</dbReference>
<sequence>MPDITLSLILPVRNVEREIDGILQFLAAQIHSMPAELIIVDIGSTDSTVLESVQALHAADLRGCVIQNGDATIAAALNTGLARVHGAYVSFLFARRLYCNFLNNYYQTAVRTNADLVFGCTTEEAFKRASKRLPGTGPESIDFARQLLKHELQIDISAMMVRSSFLTENHIQFAETCSYGYAEEFILRCMLLSNTAAQSPLLLQRDIEHELHRGKTAPCGRAILQRADAMLRILDVLHTSKCGTADLIALFQEQRIPETIFSCIDILLQEGCSYNTINMYLHHGGYDKMLITGKSTSPALKKKIMLWKTLPWMYRPTKQSPKTARSFLKTKKK</sequence>
<organism evidence="2 3">
    <name type="scientific">Caproicibacterium amylolyticum</name>
    <dbReference type="NCBI Taxonomy" id="2766537"/>
    <lineage>
        <taxon>Bacteria</taxon>
        <taxon>Bacillati</taxon>
        <taxon>Bacillota</taxon>
        <taxon>Clostridia</taxon>
        <taxon>Eubacteriales</taxon>
        <taxon>Oscillospiraceae</taxon>
        <taxon>Caproicibacterium</taxon>
    </lineage>
</organism>
<dbReference type="RefSeq" id="WP_212508255.1">
    <property type="nucleotide sequence ID" value="NZ_CP060696.1"/>
</dbReference>
<gene>
    <name evidence="2" type="ORF">H6X83_06175</name>
</gene>
<evidence type="ECO:0000313" key="3">
    <source>
        <dbReference type="Proteomes" id="UP000516046"/>
    </source>
</evidence>
<keyword evidence="2" id="KW-0808">Transferase</keyword>
<dbReference type="EMBL" id="CP060696">
    <property type="protein sequence ID" value="QNO19186.1"/>
    <property type="molecule type" value="Genomic_DNA"/>
</dbReference>
<dbReference type="SUPFAM" id="SSF53448">
    <property type="entry name" value="Nucleotide-diphospho-sugar transferases"/>
    <property type="match status" value="1"/>
</dbReference>
<proteinExistence type="predicted"/>